<evidence type="ECO:0000259" key="2">
    <source>
        <dbReference type="Pfam" id="PF21522"/>
    </source>
</evidence>
<dbReference type="SUPFAM" id="SSF53067">
    <property type="entry name" value="Actin-like ATPase domain"/>
    <property type="match status" value="2"/>
</dbReference>
<dbReference type="InterPro" id="IPR056367">
    <property type="entry name" value="ASKHA_NBD_ParM_R1-like"/>
</dbReference>
<name>A0A8I1JJZ2_PSEPU</name>
<sequence>MSQESIIFGGLDDGHRELKGSFSNGVKLIIPSRAMSGLSTRISINGGQNSIFSYNTSEGQFSMGDVEDAEDTAYDEYPFSAQNRVIVAHALRMAGFADQNNLGIVSGLPLKRFYLRGSPNKDVIRKKKLNLTKSDITGLDGYKPPKIIQHDVMAEAIAGWVNYIMQRDAAGKLYIDKQRVSKRTAIIDIGGRTLDIAVVKDWELDGARSTSDEIGMITIIEAMRERLYDLFEGVEPTDEMVEQAVKTGEVTAWGKVTVVRDIREDVIMGVLNSLRATIKRRLRSAQDIDTVFFIGGTAKFLEKYLKGWFVNQVDVDDPVFANSDGMLKYAEYVMGRK</sequence>
<evidence type="ECO:0000259" key="1">
    <source>
        <dbReference type="Pfam" id="PF06406"/>
    </source>
</evidence>
<protein>
    <submittedName>
        <fullName evidence="3">ParM/StbA family protein</fullName>
    </submittedName>
</protein>
<gene>
    <name evidence="3" type="ORF">JEU22_03210</name>
</gene>
<dbReference type="RefSeq" id="WP_198746534.1">
    <property type="nucleotide sequence ID" value="NZ_JAEHTE010000002.1"/>
</dbReference>
<dbReference type="InterPro" id="IPR049067">
    <property type="entry name" value="MreB-like_C"/>
</dbReference>
<dbReference type="Pfam" id="PF06406">
    <property type="entry name" value="StbA_N"/>
    <property type="match status" value="1"/>
</dbReference>
<dbReference type="AlphaFoldDB" id="A0A8I1JJZ2"/>
<dbReference type="Gene3D" id="3.30.420.40">
    <property type="match status" value="2"/>
</dbReference>
<evidence type="ECO:0000313" key="3">
    <source>
        <dbReference type="EMBL" id="MBI6882910.1"/>
    </source>
</evidence>
<evidence type="ECO:0000313" key="4">
    <source>
        <dbReference type="Proteomes" id="UP000637061"/>
    </source>
</evidence>
<feature type="domain" description="Plasmid segregation protein ParM/StbA N-terminal" evidence="1">
    <location>
        <begin position="43"/>
        <end position="158"/>
    </location>
</feature>
<dbReference type="InterPro" id="IPR043129">
    <property type="entry name" value="ATPase_NBD"/>
</dbReference>
<dbReference type="Pfam" id="PF21522">
    <property type="entry name" value="MreB-like_C"/>
    <property type="match status" value="1"/>
</dbReference>
<comment type="caution">
    <text evidence="3">The sequence shown here is derived from an EMBL/GenBank/DDBJ whole genome shotgun (WGS) entry which is preliminary data.</text>
</comment>
<accession>A0A8I1JJZ2</accession>
<dbReference type="EMBL" id="JAEHTE010000002">
    <property type="protein sequence ID" value="MBI6882910.1"/>
    <property type="molecule type" value="Genomic_DNA"/>
</dbReference>
<feature type="domain" description="Actin homologue MreB-like C-terminal" evidence="2">
    <location>
        <begin position="186"/>
        <end position="306"/>
    </location>
</feature>
<proteinExistence type="predicted"/>
<dbReference type="Proteomes" id="UP000637061">
    <property type="component" value="Unassembled WGS sequence"/>
</dbReference>
<reference evidence="3" key="1">
    <citation type="submission" date="2020-12" db="EMBL/GenBank/DDBJ databases">
        <title>Enhanced detection system for hospital associated transmission using whole genome sequencing surveillance.</title>
        <authorList>
            <person name="Harrison L.H."/>
            <person name="Van Tyne D."/>
            <person name="Marsh J.W."/>
            <person name="Griffith M.P."/>
            <person name="Snyder D.J."/>
            <person name="Cooper V.S."/>
            <person name="Mustapha M."/>
        </authorList>
    </citation>
    <scope>NUCLEOTIDE SEQUENCE</scope>
    <source>
        <strain evidence="3">PSB00042</strain>
    </source>
</reference>
<organism evidence="3 4">
    <name type="scientific">Pseudomonas putida</name>
    <name type="common">Arthrobacter siderocapsulatus</name>
    <dbReference type="NCBI Taxonomy" id="303"/>
    <lineage>
        <taxon>Bacteria</taxon>
        <taxon>Pseudomonadati</taxon>
        <taxon>Pseudomonadota</taxon>
        <taxon>Gammaproteobacteria</taxon>
        <taxon>Pseudomonadales</taxon>
        <taxon>Pseudomonadaceae</taxon>
        <taxon>Pseudomonas</taxon>
    </lineage>
</organism>
<dbReference type="CDD" id="cd24022">
    <property type="entry name" value="ASKHA_NBD_ParM_R1-like"/>
    <property type="match status" value="1"/>
</dbReference>
<dbReference type="InterPro" id="IPR009440">
    <property type="entry name" value="ParM/StbA_N"/>
</dbReference>